<evidence type="ECO:0000259" key="7">
    <source>
        <dbReference type="PROSITE" id="PS50048"/>
    </source>
</evidence>
<dbReference type="InParanoid" id="C8V6G8"/>
<dbReference type="HOGENOM" id="CLU_006329_3_1_1"/>
<dbReference type="PANTHER" id="PTHR47425:SF3">
    <property type="entry name" value="ZN(II)2CYS6 TRANSCRIPTION FACTOR (EUROFUNG)"/>
    <property type="match status" value="1"/>
</dbReference>
<dbReference type="RefSeq" id="XP_050467427.1">
    <property type="nucleotide sequence ID" value="XM_050611393.1"/>
</dbReference>
<keyword evidence="5" id="KW-0539">Nucleus</keyword>
<dbReference type="Gene3D" id="4.10.240.10">
    <property type="entry name" value="Zn(2)-C6 fungal-type DNA-binding domain"/>
    <property type="match status" value="1"/>
</dbReference>
<dbReference type="VEuPathDB" id="FungiDB:AN3863"/>
<dbReference type="GO" id="GO:0006351">
    <property type="term" value="P:DNA-templated transcription"/>
    <property type="evidence" value="ECO:0007669"/>
    <property type="project" value="InterPro"/>
</dbReference>
<feature type="domain" description="Zn(2)-C6 fungal-type" evidence="7">
    <location>
        <begin position="11"/>
        <end position="43"/>
    </location>
</feature>
<dbReference type="SMART" id="SM00906">
    <property type="entry name" value="Fungal_trans"/>
    <property type="match status" value="1"/>
</dbReference>
<dbReference type="GeneID" id="2873282"/>
<dbReference type="GO" id="GO:0006357">
    <property type="term" value="P:regulation of transcription by RNA polymerase II"/>
    <property type="evidence" value="ECO:0000318"/>
    <property type="project" value="GO_Central"/>
</dbReference>
<evidence type="ECO:0000313" key="8">
    <source>
        <dbReference type="EMBL" id="CBF75217.1"/>
    </source>
</evidence>
<evidence type="ECO:0000256" key="2">
    <source>
        <dbReference type="ARBA" id="ARBA00023015"/>
    </source>
</evidence>
<accession>C8V6G8</accession>
<dbReference type="GO" id="GO:0008270">
    <property type="term" value="F:zinc ion binding"/>
    <property type="evidence" value="ECO:0007669"/>
    <property type="project" value="InterPro"/>
</dbReference>
<dbReference type="InterPro" id="IPR052761">
    <property type="entry name" value="Fungal_Detox/Toxin_TFs"/>
</dbReference>
<dbReference type="PANTHER" id="PTHR47425">
    <property type="entry name" value="FARB-RELATED"/>
    <property type="match status" value="1"/>
</dbReference>
<evidence type="ECO:0000256" key="5">
    <source>
        <dbReference type="ARBA" id="ARBA00023242"/>
    </source>
</evidence>
<name>C8V6G8_EMENI</name>
<keyword evidence="1" id="KW-0479">Metal-binding</keyword>
<gene>
    <name evidence="8" type="ORF">ANIA_03863</name>
</gene>
<organism evidence="8 9">
    <name type="scientific">Emericella nidulans (strain FGSC A4 / ATCC 38163 / CBS 112.46 / NRRL 194 / M139)</name>
    <name type="common">Aspergillus nidulans</name>
    <dbReference type="NCBI Taxonomy" id="227321"/>
    <lineage>
        <taxon>Eukaryota</taxon>
        <taxon>Fungi</taxon>
        <taxon>Dikarya</taxon>
        <taxon>Ascomycota</taxon>
        <taxon>Pezizomycotina</taxon>
        <taxon>Eurotiomycetes</taxon>
        <taxon>Eurotiomycetidae</taxon>
        <taxon>Eurotiales</taxon>
        <taxon>Aspergillaceae</taxon>
        <taxon>Aspergillus</taxon>
        <taxon>Aspergillus subgen. Nidulantes</taxon>
    </lineage>
</organism>
<dbReference type="Proteomes" id="UP000000560">
    <property type="component" value="Chromosome II"/>
</dbReference>
<dbReference type="AlphaFoldDB" id="C8V6G8"/>
<dbReference type="InterPro" id="IPR036864">
    <property type="entry name" value="Zn2-C6_fun-type_DNA-bd_sf"/>
</dbReference>
<dbReference type="GO" id="GO:0003677">
    <property type="term" value="F:DNA binding"/>
    <property type="evidence" value="ECO:0007669"/>
    <property type="project" value="UniProtKB-KW"/>
</dbReference>
<dbReference type="CDD" id="cd00067">
    <property type="entry name" value="GAL4"/>
    <property type="match status" value="1"/>
</dbReference>
<dbReference type="EMBL" id="BN001302">
    <property type="protein sequence ID" value="CBF75217.1"/>
    <property type="molecule type" value="Genomic_DNA"/>
</dbReference>
<protein>
    <submittedName>
        <fullName evidence="8">Zn(II)2Cys6 transcription factor (Eurofung)</fullName>
    </submittedName>
</protein>
<keyword evidence="3" id="KW-0238">DNA-binding</keyword>
<evidence type="ECO:0000256" key="4">
    <source>
        <dbReference type="ARBA" id="ARBA00023163"/>
    </source>
</evidence>
<evidence type="ECO:0000256" key="6">
    <source>
        <dbReference type="SAM" id="MobiDB-lite"/>
    </source>
</evidence>
<keyword evidence="2" id="KW-0805">Transcription regulation</keyword>
<dbReference type="Pfam" id="PF00172">
    <property type="entry name" value="Zn_clus"/>
    <property type="match status" value="1"/>
</dbReference>
<feature type="region of interest" description="Disordered" evidence="6">
    <location>
        <begin position="49"/>
        <end position="106"/>
    </location>
</feature>
<dbReference type="InterPro" id="IPR001138">
    <property type="entry name" value="Zn2Cys6_DnaBD"/>
</dbReference>
<dbReference type="InterPro" id="IPR007219">
    <property type="entry name" value="XnlR_reg_dom"/>
</dbReference>
<keyword evidence="4" id="KW-0804">Transcription</keyword>
<keyword evidence="9" id="KW-1185">Reference proteome</keyword>
<dbReference type="GO" id="GO:0000981">
    <property type="term" value="F:DNA-binding transcription factor activity, RNA polymerase II-specific"/>
    <property type="evidence" value="ECO:0007669"/>
    <property type="project" value="InterPro"/>
</dbReference>
<dbReference type="OrthoDB" id="4161332at2759"/>
<reference evidence="9" key="1">
    <citation type="journal article" date="2005" name="Nature">
        <title>Sequencing of Aspergillus nidulans and comparative analysis with A. fumigatus and A. oryzae.</title>
        <authorList>
            <person name="Galagan J.E."/>
            <person name="Calvo S.E."/>
            <person name="Cuomo C."/>
            <person name="Ma L.J."/>
            <person name="Wortman J.R."/>
            <person name="Batzoglou S."/>
            <person name="Lee S.I."/>
            <person name="Basturkmen M."/>
            <person name="Spevak C.C."/>
            <person name="Clutterbuck J."/>
            <person name="Kapitonov V."/>
            <person name="Jurka J."/>
            <person name="Scazzocchio C."/>
            <person name="Farman M."/>
            <person name="Butler J."/>
            <person name="Purcell S."/>
            <person name="Harris S."/>
            <person name="Braus G.H."/>
            <person name="Draht O."/>
            <person name="Busch S."/>
            <person name="D'Enfert C."/>
            <person name="Bouchier C."/>
            <person name="Goldman G.H."/>
            <person name="Bell-Pedersen D."/>
            <person name="Griffiths-Jones S."/>
            <person name="Doonan J.H."/>
            <person name="Yu J."/>
            <person name="Vienken K."/>
            <person name="Pain A."/>
            <person name="Freitag M."/>
            <person name="Selker E.U."/>
            <person name="Archer D.B."/>
            <person name="Penalva M.A."/>
            <person name="Oakley B.R."/>
            <person name="Momany M."/>
            <person name="Tanaka T."/>
            <person name="Kumagai T."/>
            <person name="Asai K."/>
            <person name="Machida M."/>
            <person name="Nierman W.C."/>
            <person name="Denning D.W."/>
            <person name="Caddick M."/>
            <person name="Hynes M."/>
            <person name="Paoletti M."/>
            <person name="Fischer R."/>
            <person name="Miller B."/>
            <person name="Dyer P."/>
            <person name="Sachs M.S."/>
            <person name="Osmani S.A."/>
            <person name="Birren B.W."/>
        </authorList>
    </citation>
    <scope>NUCLEOTIDE SEQUENCE [LARGE SCALE GENOMIC DNA]</scope>
    <source>
        <strain evidence="9">FGSC A4 / ATCC 38163 / CBS 112.46 / NRRL 194 / M139</strain>
    </source>
</reference>
<dbReference type="eggNOG" id="ENOG502SI2M">
    <property type="taxonomic scope" value="Eukaryota"/>
</dbReference>
<evidence type="ECO:0000256" key="3">
    <source>
        <dbReference type="ARBA" id="ARBA00023125"/>
    </source>
</evidence>
<reference evidence="9" key="2">
    <citation type="journal article" date="2009" name="Fungal Genet. Biol.">
        <title>The 2008 update of the Aspergillus nidulans genome annotation: a community effort.</title>
        <authorList>
            <person name="Wortman J.R."/>
            <person name="Gilsenan J.M."/>
            <person name="Joardar V."/>
            <person name="Deegan J."/>
            <person name="Clutterbuck J."/>
            <person name="Andersen M.R."/>
            <person name="Archer D."/>
            <person name="Bencina M."/>
            <person name="Braus G."/>
            <person name="Coutinho P."/>
            <person name="von Dohren H."/>
            <person name="Doonan J."/>
            <person name="Driessen A.J."/>
            <person name="Durek P."/>
            <person name="Espeso E."/>
            <person name="Fekete E."/>
            <person name="Flipphi M."/>
            <person name="Estrada C.G."/>
            <person name="Geysens S."/>
            <person name="Goldman G."/>
            <person name="de Groot P.W."/>
            <person name="Hansen K."/>
            <person name="Harris S.D."/>
            <person name="Heinekamp T."/>
            <person name="Helmstaedt K."/>
            <person name="Henrissat B."/>
            <person name="Hofmann G."/>
            <person name="Homan T."/>
            <person name="Horio T."/>
            <person name="Horiuchi H."/>
            <person name="James S."/>
            <person name="Jones M."/>
            <person name="Karaffa L."/>
            <person name="Karanyi Z."/>
            <person name="Kato M."/>
            <person name="Keller N."/>
            <person name="Kelly D.E."/>
            <person name="Kiel J.A."/>
            <person name="Kim J.M."/>
            <person name="van der Klei I.J."/>
            <person name="Klis F.M."/>
            <person name="Kovalchuk A."/>
            <person name="Krasevec N."/>
            <person name="Kubicek C.P."/>
            <person name="Liu B."/>
            <person name="Maccabe A."/>
            <person name="Meyer V."/>
            <person name="Mirabito P."/>
            <person name="Miskei M."/>
            <person name="Mos M."/>
            <person name="Mullins J."/>
            <person name="Nelson D.R."/>
            <person name="Nielsen J."/>
            <person name="Oakley B.R."/>
            <person name="Osmani S.A."/>
            <person name="Pakula T."/>
            <person name="Paszewski A."/>
            <person name="Paulsen I."/>
            <person name="Pilsyk S."/>
            <person name="Pocsi I."/>
            <person name="Punt P.J."/>
            <person name="Ram A.F."/>
            <person name="Ren Q."/>
            <person name="Robellet X."/>
            <person name="Robson G."/>
            <person name="Seiboth B."/>
            <person name="van Solingen P."/>
            <person name="Specht T."/>
            <person name="Sun J."/>
            <person name="Taheri-Talesh N."/>
            <person name="Takeshita N."/>
            <person name="Ussery D."/>
            <person name="vanKuyk P.A."/>
            <person name="Visser H."/>
            <person name="van de Vondervoort P.J."/>
            <person name="de Vries R.P."/>
            <person name="Walton J."/>
            <person name="Xiang X."/>
            <person name="Xiong Y."/>
            <person name="Zeng A.P."/>
            <person name="Brandt B.W."/>
            <person name="Cornell M.J."/>
            <person name="van den Hondel C.A."/>
            <person name="Visser J."/>
            <person name="Oliver S.G."/>
            <person name="Turner G."/>
        </authorList>
    </citation>
    <scope>GENOME REANNOTATION</scope>
    <source>
        <strain evidence="9">FGSC A4 / ATCC 38163 / CBS 112.46 / NRRL 194 / M139</strain>
    </source>
</reference>
<proteinExistence type="predicted"/>
<dbReference type="KEGG" id="ani:ANIA_03863"/>
<feature type="compositionally biased region" description="Basic residues" evidence="6">
    <location>
        <begin position="52"/>
        <end position="63"/>
    </location>
</feature>
<dbReference type="SUPFAM" id="SSF57701">
    <property type="entry name" value="Zn2/Cys6 DNA-binding domain"/>
    <property type="match status" value="1"/>
</dbReference>
<evidence type="ECO:0000313" key="9">
    <source>
        <dbReference type="Proteomes" id="UP000000560"/>
    </source>
</evidence>
<evidence type="ECO:0000256" key="1">
    <source>
        <dbReference type="ARBA" id="ARBA00022723"/>
    </source>
</evidence>
<dbReference type="PROSITE" id="PS00463">
    <property type="entry name" value="ZN2_CY6_FUNGAL_1"/>
    <property type="match status" value="1"/>
</dbReference>
<feature type="compositionally biased region" description="Polar residues" evidence="6">
    <location>
        <begin position="66"/>
        <end position="105"/>
    </location>
</feature>
<dbReference type="CDD" id="cd12148">
    <property type="entry name" value="fungal_TF_MHR"/>
    <property type="match status" value="1"/>
</dbReference>
<dbReference type="PROSITE" id="PS50048">
    <property type="entry name" value="ZN2_CY6_FUNGAL_2"/>
    <property type="match status" value="1"/>
</dbReference>
<dbReference type="Pfam" id="PF04082">
    <property type="entry name" value="Fungal_trans"/>
    <property type="match status" value="1"/>
</dbReference>
<dbReference type="OMA" id="VCMMVME"/>
<sequence>MSTRRYRSTVACHSCRSRKVRCSINVTGIPCIRCSQDCAECVVDSGNETSRASRRHGLVRQRLRAATSSPPNRTETNTRNGTSASPKHTTDSPAQAISSKFTSQHDIQDEERNGLEIAAAALGDPKRAGHVPFYTGDKTGITSTLSLLSSGESLPQHLFIPSRHSTSLSEEDRNYLASKGVLDLPSSVACQCLLQAYFRHVHTIMPIIEADQILHFFQAGRLQEYNLLLVWSVFFVAVNFIPSNICEREGYESKKVMKAAIYSRAKCLYNNSGERDKIVLLQASLLLGFWHSEADEHSQPWYWSGISVSLCQMLGLHRNPDTPRYNTAIMDRQRHLWRRLWWTCFLRDRWLSLTLGRPLRIDLDDCDVPMPSVSDIIYDFRDVDPTVFAAFIPDDLPLLAEYWLRLIDLNPPLNKSMLLRQRSSVISLQSKALRAGAEPLGFICIIYNSITSAQATFLEPENPGPSNILRAILIVLYRPCLTEPSDDLSSTNQQWQESIWHKADSAASHTNDILEAMAQEGLLEYALPMTPPLLIPAMQMHLLNCRSGTSLSRRLRLNKLNACMMVLEEFQQVYTVASIYRGIFAKAIQLICPESTGTGGNENRTVTGSSSVPLRMGVSASTSAPIPIPPESTELDHQHVGTTATVGPEPGQGAALTDMVDALLDETLPFNFWETWGQMWVDDCLGLPVREDIAKLKYS</sequence>